<dbReference type="OrthoDB" id="10250284at2759"/>
<gene>
    <name evidence="3" type="ORF">D0859_02657</name>
</gene>
<evidence type="ECO:0000259" key="1">
    <source>
        <dbReference type="Pfam" id="PF06159"/>
    </source>
</evidence>
<reference evidence="3 4" key="1">
    <citation type="journal article" date="2018" name="BMC Genomics">
        <title>Genomic evidence for intraspecific hybridization in a clonal and extremely halotolerant yeast.</title>
        <authorList>
            <person name="Gostincar C."/>
            <person name="Stajich J.E."/>
            <person name="Zupancic J."/>
            <person name="Zalar P."/>
            <person name="Gunde-Cimerman N."/>
        </authorList>
    </citation>
    <scope>NUCLEOTIDE SEQUENCE [LARGE SCALE GENOMIC DNA]</scope>
    <source>
        <strain evidence="3 4">EXF-120</strain>
    </source>
</reference>
<proteinExistence type="predicted"/>
<organism evidence="3 4">
    <name type="scientific">Hortaea werneckii</name>
    <name type="common">Black yeast</name>
    <name type="synonym">Cladosporium werneckii</name>
    <dbReference type="NCBI Taxonomy" id="91943"/>
    <lineage>
        <taxon>Eukaryota</taxon>
        <taxon>Fungi</taxon>
        <taxon>Dikarya</taxon>
        <taxon>Ascomycota</taxon>
        <taxon>Pezizomycotina</taxon>
        <taxon>Dothideomycetes</taxon>
        <taxon>Dothideomycetidae</taxon>
        <taxon>Mycosphaerellales</taxon>
        <taxon>Teratosphaeriaceae</taxon>
        <taxon>Hortaea</taxon>
    </lineage>
</organism>
<dbReference type="PANTHER" id="PTHR13134:SF3">
    <property type="entry name" value="TRAFFICKING PROTEIN PARTICLE COMPLEX SUBUNIT 13"/>
    <property type="match status" value="1"/>
</dbReference>
<dbReference type="EMBL" id="QWIT01000050">
    <property type="protein sequence ID" value="RMZ33208.1"/>
    <property type="molecule type" value="Genomic_DNA"/>
</dbReference>
<dbReference type="Proteomes" id="UP000281677">
    <property type="component" value="Unassembled WGS sequence"/>
</dbReference>
<dbReference type="GO" id="GO:1990072">
    <property type="term" value="C:TRAPPIII protein complex"/>
    <property type="evidence" value="ECO:0007669"/>
    <property type="project" value="TreeGrafter"/>
</dbReference>
<comment type="caution">
    <text evidence="3">The sequence shown here is derived from an EMBL/GenBank/DDBJ whole genome shotgun (WGS) entry which is preliminary data.</text>
</comment>
<feature type="domain" description="Trafficking protein particle complex subunit 13 N-terminal" evidence="1">
    <location>
        <begin position="40"/>
        <end position="217"/>
    </location>
</feature>
<dbReference type="AlphaFoldDB" id="A0A3M7J5Y6"/>
<dbReference type="InterPro" id="IPR055429">
    <property type="entry name" value="TRAPPC13_M"/>
</dbReference>
<evidence type="ECO:0008006" key="5">
    <source>
        <dbReference type="Google" id="ProtNLM"/>
    </source>
</evidence>
<evidence type="ECO:0000313" key="3">
    <source>
        <dbReference type="EMBL" id="RMZ33208.1"/>
    </source>
</evidence>
<evidence type="ECO:0000259" key="2">
    <source>
        <dbReference type="Pfam" id="PF23647"/>
    </source>
</evidence>
<dbReference type="InterPro" id="IPR055427">
    <property type="entry name" value="TRAPPC13_N"/>
</dbReference>
<accession>A0A3M7J5Y6</accession>
<sequence>MQKREVPLLRNVSDRAASYHHKKRHGMAHRRTQSVATGSHAVSLKVLRLSRPTLATQTALPATNFGDGLDISPAASQAYPSAEDDPNFPLTPLLTLPAAFGAAYVGETFACTLCVNNEVQEGDNRSVSGVRITAELQTPSNKAGTDLELNGTDDSNAGIEGDLGSGKTLQRTLRHELKEEGPHVLAVTVTYTETLRSGEGGASGGRVRSFRKLYQFVSQQLIAVRSKVTEKRTRKEDARRQWILEAQLENVGEASAVLEKIWLKEREGVTSRALVASEEKEATVLKPQDVEQVMFILEEQDLPEDASKRVPLGQLNVGWRNAMGERGSLTTGWLASKGR</sequence>
<dbReference type="Pfam" id="PF06159">
    <property type="entry name" value="TRAPPC13_N"/>
    <property type="match status" value="1"/>
</dbReference>
<dbReference type="VEuPathDB" id="FungiDB:BTJ68_12156"/>
<dbReference type="InterPro" id="IPR010378">
    <property type="entry name" value="TRAPPC13"/>
</dbReference>
<dbReference type="PANTHER" id="PTHR13134">
    <property type="entry name" value="TRAFFICKING PROTEIN PARTICLE COMPLEX SUBUNIT 13"/>
    <property type="match status" value="1"/>
</dbReference>
<evidence type="ECO:0000313" key="4">
    <source>
        <dbReference type="Proteomes" id="UP000281677"/>
    </source>
</evidence>
<feature type="domain" description="Trafficking protein particle complex subunit 13 middle" evidence="2">
    <location>
        <begin position="224"/>
        <end position="334"/>
    </location>
</feature>
<name>A0A3M7J5Y6_HORWE</name>
<protein>
    <recommendedName>
        <fullName evidence="5">DUF974 domain protein</fullName>
    </recommendedName>
</protein>
<dbReference type="Pfam" id="PF23647">
    <property type="entry name" value="TRAPPC13_M"/>
    <property type="match status" value="1"/>
</dbReference>